<evidence type="ECO:0000256" key="10">
    <source>
        <dbReference type="RuleBase" id="RU367135"/>
    </source>
</evidence>
<comment type="similarity">
    <text evidence="2 10">Belongs to the glutamate--cysteine ligase type 3 family.</text>
</comment>
<keyword evidence="5 10" id="KW-0317">Glutathione biosynthesis</keyword>
<evidence type="ECO:0000256" key="4">
    <source>
        <dbReference type="ARBA" id="ARBA00022598"/>
    </source>
</evidence>
<evidence type="ECO:0000256" key="1">
    <source>
        <dbReference type="ARBA" id="ARBA00005006"/>
    </source>
</evidence>
<keyword evidence="6 10" id="KW-0547">Nucleotide-binding</keyword>
<dbReference type="PANTHER" id="PTHR11164">
    <property type="entry name" value="GLUTAMATE CYSTEINE LIGASE"/>
    <property type="match status" value="1"/>
</dbReference>
<evidence type="ECO:0000256" key="8">
    <source>
        <dbReference type="ARBA" id="ARBA00030585"/>
    </source>
</evidence>
<dbReference type="PANTHER" id="PTHR11164:SF0">
    <property type="entry name" value="GLUTAMATE--CYSTEINE LIGASE CATALYTIC SUBUNIT"/>
    <property type="match status" value="1"/>
</dbReference>
<dbReference type="EMBL" id="SBJO01000146">
    <property type="protein sequence ID" value="KAF9762668.1"/>
    <property type="molecule type" value="Genomic_DNA"/>
</dbReference>
<evidence type="ECO:0000256" key="7">
    <source>
        <dbReference type="ARBA" id="ARBA00022840"/>
    </source>
</evidence>
<sequence length="586" mass="68312">MGLLKSGDILSWEDLKAAEKSIKERGIDQFVKVYRKNKLNYTCKFAFGDELELITLILKEGKYMLYCGSENIVGKTPSSFVEYARYMVEISALVPFNEQTISDVEKCIQGRIDDIEKISPDGVEVAMIPCFFNLTYDYFYDTKPLVNDVTLSLNFPFNGVTQHKRFTSFTENIRNRRGRKIEGYIEIMKDKNTTFDPSRYVLVDSMGQGMGCCGLQVTIQGETMANTRFLYDMLAIISPLVLRMTRGSPISSGKLINTETRWQMLEMSVDCRTDEERGSLYMRSDDPERYPYGSIIPKSRFSPVDFFISDHNSYMEEYNDIHVPLHDESYTKLIEEDVDVKLARHISSLFIRDPVVAYRETNEETFDDFENIQSSNWRSVRFKIPAEKVNSNLQGWKVELRSMEMQATVFENTAFIYLGFLLSEAIILYNLNLYIPISLVDTNFRRANAFVRNAKEFKKGALAEDTQTFYYRRNIKDSNKAVVCSGTLKTIFLGDDEYKGLLMYVYDVIDDKFREQSEHLKKYIRFIEDKLNNKYISLSDWIRRFVINHSEYKHDSIVHDSIIFDLTQTLLKIRKNNNITYLKNEP</sequence>
<dbReference type="SUPFAM" id="SSF55931">
    <property type="entry name" value="Glutamine synthetase/guanido kinase"/>
    <property type="match status" value="1"/>
</dbReference>
<evidence type="ECO:0000313" key="11">
    <source>
        <dbReference type="EMBL" id="KAF9762668.1"/>
    </source>
</evidence>
<dbReference type="GO" id="GO:0006750">
    <property type="term" value="P:glutathione biosynthetic process"/>
    <property type="evidence" value="ECO:0007669"/>
    <property type="project" value="UniProtKB-UniRule"/>
</dbReference>
<keyword evidence="12" id="KW-1185">Reference proteome</keyword>
<comment type="catalytic activity">
    <reaction evidence="10">
        <text>L-cysteine + L-glutamate + ATP = gamma-L-glutamyl-L-cysteine + ADP + phosphate + H(+)</text>
        <dbReference type="Rhea" id="RHEA:13285"/>
        <dbReference type="ChEBI" id="CHEBI:15378"/>
        <dbReference type="ChEBI" id="CHEBI:29985"/>
        <dbReference type="ChEBI" id="CHEBI:30616"/>
        <dbReference type="ChEBI" id="CHEBI:35235"/>
        <dbReference type="ChEBI" id="CHEBI:43474"/>
        <dbReference type="ChEBI" id="CHEBI:58173"/>
        <dbReference type="ChEBI" id="CHEBI:456216"/>
        <dbReference type="EC" id="6.3.2.2"/>
    </reaction>
</comment>
<comment type="pathway">
    <text evidence="1 10">Sulfur metabolism; glutathione biosynthesis; glutathione from L-cysteine and L-glutamate: step 1/2.</text>
</comment>
<keyword evidence="7 10" id="KW-0067">ATP-binding</keyword>
<dbReference type="Proteomes" id="UP000740883">
    <property type="component" value="Unassembled WGS sequence"/>
</dbReference>
<dbReference type="OrthoDB" id="7939818at2759"/>
<dbReference type="Gene3D" id="1.10.8.960">
    <property type="match status" value="1"/>
</dbReference>
<evidence type="ECO:0000256" key="2">
    <source>
        <dbReference type="ARBA" id="ARBA00008100"/>
    </source>
</evidence>
<organism evidence="11 12">
    <name type="scientific">Nosema granulosis</name>
    <dbReference type="NCBI Taxonomy" id="83296"/>
    <lineage>
        <taxon>Eukaryota</taxon>
        <taxon>Fungi</taxon>
        <taxon>Fungi incertae sedis</taxon>
        <taxon>Microsporidia</taxon>
        <taxon>Nosematidae</taxon>
        <taxon>Nosema</taxon>
    </lineage>
</organism>
<proteinExistence type="inferred from homology"/>
<protein>
    <recommendedName>
        <fullName evidence="3 10">Glutamate--cysteine ligase</fullName>
        <ecNumber evidence="3 10">6.3.2.2</ecNumber>
    </recommendedName>
    <alternativeName>
        <fullName evidence="9 10">Gamma-ECS</fullName>
    </alternativeName>
    <alternativeName>
        <fullName evidence="8 10">Gamma-glutamylcysteine synthetase</fullName>
    </alternativeName>
</protein>
<evidence type="ECO:0000313" key="12">
    <source>
        <dbReference type="Proteomes" id="UP000740883"/>
    </source>
</evidence>
<dbReference type="Pfam" id="PF03074">
    <property type="entry name" value="GCS"/>
    <property type="match status" value="1"/>
</dbReference>
<keyword evidence="4 10" id="KW-0436">Ligase</keyword>
<evidence type="ECO:0000256" key="6">
    <source>
        <dbReference type="ARBA" id="ARBA00022741"/>
    </source>
</evidence>
<dbReference type="AlphaFoldDB" id="A0A9P6GYM3"/>
<name>A0A9P6GYM3_9MICR</name>
<dbReference type="EC" id="6.3.2.2" evidence="3 10"/>
<evidence type="ECO:0000256" key="3">
    <source>
        <dbReference type="ARBA" id="ARBA00012220"/>
    </source>
</evidence>
<dbReference type="GO" id="GO:0004357">
    <property type="term" value="F:glutamate-cysteine ligase activity"/>
    <property type="evidence" value="ECO:0007669"/>
    <property type="project" value="UniProtKB-UniRule"/>
</dbReference>
<reference evidence="11 12" key="1">
    <citation type="journal article" date="2020" name="Genome Biol. Evol.">
        <title>Comparative genomics of strictly vertically transmitted, feminizing microsporidia endosymbionts of amphipod crustaceans.</title>
        <authorList>
            <person name="Cormier A."/>
            <person name="Chebbi M.A."/>
            <person name="Giraud I."/>
            <person name="Wattier R."/>
            <person name="Teixeira M."/>
            <person name="Gilbert C."/>
            <person name="Rigaud T."/>
            <person name="Cordaux R."/>
        </authorList>
    </citation>
    <scope>NUCLEOTIDE SEQUENCE [LARGE SCALE GENOMIC DNA]</scope>
    <source>
        <strain evidence="11 12">Ou3-Ou53</strain>
    </source>
</reference>
<evidence type="ECO:0000256" key="9">
    <source>
        <dbReference type="ARBA" id="ARBA00032122"/>
    </source>
</evidence>
<dbReference type="InterPro" id="IPR014746">
    <property type="entry name" value="Gln_synth/guanido_kin_cat_dom"/>
</dbReference>
<dbReference type="InterPro" id="IPR004308">
    <property type="entry name" value="GCS"/>
</dbReference>
<gene>
    <name evidence="11" type="primary">gcsA</name>
    <name evidence="11" type="ORF">NGRA_1846</name>
</gene>
<evidence type="ECO:0000256" key="5">
    <source>
        <dbReference type="ARBA" id="ARBA00022684"/>
    </source>
</evidence>
<accession>A0A9P6GYM3</accession>
<comment type="caution">
    <text evidence="11">The sequence shown here is derived from an EMBL/GenBank/DDBJ whole genome shotgun (WGS) entry which is preliminary data.</text>
</comment>
<dbReference type="Gene3D" id="3.30.590.50">
    <property type="match status" value="2"/>
</dbReference>
<dbReference type="GO" id="GO:0005524">
    <property type="term" value="F:ATP binding"/>
    <property type="evidence" value="ECO:0007669"/>
    <property type="project" value="UniProtKB-UniRule"/>
</dbReference>